<comment type="subcellular location">
    <subcellularLocation>
        <location evidence="1">Membrane</location>
        <topology evidence="1">Multi-pass membrane protein</topology>
    </subcellularLocation>
</comment>
<feature type="transmembrane region" description="Helical" evidence="5">
    <location>
        <begin position="276"/>
        <end position="296"/>
    </location>
</feature>
<feature type="domain" description="EamA" evidence="6">
    <location>
        <begin position="15"/>
        <end position="142"/>
    </location>
</feature>
<evidence type="ECO:0000256" key="1">
    <source>
        <dbReference type="ARBA" id="ARBA00004141"/>
    </source>
</evidence>
<evidence type="ECO:0000259" key="6">
    <source>
        <dbReference type="Pfam" id="PF00892"/>
    </source>
</evidence>
<proteinExistence type="predicted"/>
<dbReference type="InterPro" id="IPR037185">
    <property type="entry name" value="EmrE-like"/>
</dbReference>
<dbReference type="PANTHER" id="PTHR32322:SF9">
    <property type="entry name" value="AMINO-ACID METABOLITE EFFLUX PUMP-RELATED"/>
    <property type="match status" value="1"/>
</dbReference>
<evidence type="ECO:0000256" key="2">
    <source>
        <dbReference type="ARBA" id="ARBA00022692"/>
    </source>
</evidence>
<protein>
    <submittedName>
        <fullName evidence="7">EamA family transporter</fullName>
    </submittedName>
</protein>
<accession>A0A2T7FWI4</accession>
<dbReference type="OrthoDB" id="9810556at2"/>
<dbReference type="Pfam" id="PF00892">
    <property type="entry name" value="EamA"/>
    <property type="match status" value="2"/>
</dbReference>
<dbReference type="EMBL" id="QCYG01000005">
    <property type="protein sequence ID" value="PVA06527.1"/>
    <property type="molecule type" value="Genomic_DNA"/>
</dbReference>
<name>A0A2T7FWI4_9RHOB</name>
<evidence type="ECO:0000313" key="8">
    <source>
        <dbReference type="Proteomes" id="UP000244817"/>
    </source>
</evidence>
<organism evidence="7 8">
    <name type="scientific">Thalassorhabdomicrobium marinisediminis</name>
    <dbReference type="NCBI Taxonomy" id="2170577"/>
    <lineage>
        <taxon>Bacteria</taxon>
        <taxon>Pseudomonadati</taxon>
        <taxon>Pseudomonadota</taxon>
        <taxon>Alphaproteobacteria</taxon>
        <taxon>Rhodobacterales</taxon>
        <taxon>Paracoccaceae</taxon>
        <taxon>Thalassorhabdomicrobium</taxon>
    </lineage>
</organism>
<dbReference type="RefSeq" id="WP_108640688.1">
    <property type="nucleotide sequence ID" value="NZ_QCYG01000005.1"/>
</dbReference>
<reference evidence="7 8" key="1">
    <citation type="submission" date="2018-04" db="EMBL/GenBank/DDBJ databases">
        <title>Pelagivirga bohaiensis gen. nov., sp. nov., a bacterium isolated from the Bohai Sea.</title>
        <authorList>
            <person name="Ji X."/>
        </authorList>
    </citation>
    <scope>NUCLEOTIDE SEQUENCE [LARGE SCALE GENOMIC DNA]</scope>
    <source>
        <strain evidence="7 8">BH-SD16</strain>
    </source>
</reference>
<dbReference type="GO" id="GO:0016020">
    <property type="term" value="C:membrane"/>
    <property type="evidence" value="ECO:0007669"/>
    <property type="project" value="UniProtKB-SubCell"/>
</dbReference>
<feature type="transmembrane region" description="Helical" evidence="5">
    <location>
        <begin position="213"/>
        <end position="238"/>
    </location>
</feature>
<feature type="transmembrane region" description="Helical" evidence="5">
    <location>
        <begin position="38"/>
        <end position="59"/>
    </location>
</feature>
<evidence type="ECO:0000256" key="4">
    <source>
        <dbReference type="ARBA" id="ARBA00023136"/>
    </source>
</evidence>
<feature type="transmembrane region" description="Helical" evidence="5">
    <location>
        <begin position="187"/>
        <end position="207"/>
    </location>
</feature>
<dbReference type="PANTHER" id="PTHR32322">
    <property type="entry name" value="INNER MEMBRANE TRANSPORTER"/>
    <property type="match status" value="1"/>
</dbReference>
<evidence type="ECO:0000313" key="7">
    <source>
        <dbReference type="EMBL" id="PVA06527.1"/>
    </source>
</evidence>
<keyword evidence="8" id="KW-1185">Reference proteome</keyword>
<gene>
    <name evidence="7" type="ORF">DC363_08285</name>
</gene>
<dbReference type="InterPro" id="IPR050638">
    <property type="entry name" value="AA-Vitamin_Transporters"/>
</dbReference>
<comment type="caution">
    <text evidence="7">The sequence shown here is derived from an EMBL/GenBank/DDBJ whole genome shotgun (WGS) entry which is preliminary data.</text>
</comment>
<feature type="transmembrane region" description="Helical" evidence="5">
    <location>
        <begin position="71"/>
        <end position="91"/>
    </location>
</feature>
<keyword evidence="3 5" id="KW-1133">Transmembrane helix</keyword>
<feature type="transmembrane region" description="Helical" evidence="5">
    <location>
        <begin position="157"/>
        <end position="175"/>
    </location>
</feature>
<dbReference type="SUPFAM" id="SSF103481">
    <property type="entry name" value="Multidrug resistance efflux transporter EmrE"/>
    <property type="match status" value="2"/>
</dbReference>
<keyword evidence="4 5" id="KW-0472">Membrane</keyword>
<feature type="transmembrane region" description="Helical" evidence="5">
    <location>
        <begin position="127"/>
        <end position="145"/>
    </location>
</feature>
<feature type="transmembrane region" description="Helical" evidence="5">
    <location>
        <begin position="103"/>
        <end position="120"/>
    </location>
</feature>
<dbReference type="InterPro" id="IPR000620">
    <property type="entry name" value="EamA_dom"/>
</dbReference>
<dbReference type="AlphaFoldDB" id="A0A2T7FWI4"/>
<dbReference type="Proteomes" id="UP000244817">
    <property type="component" value="Unassembled WGS sequence"/>
</dbReference>
<sequence>MSDPHPFAGRIWAELLLLACLWGGSFLAIRLALNEVPFATSVAHRVFWAALILWAYVWWRGLPVPKDPQVWGALLVMGLLNNAIPFSLMAWGQLYIPTGLTSVFNAGTAIFGVVVAALLLRDERLTLRKAAGALIGFFGVATAIGLDSVRHIDITSLAQLAVIGGTISYAFASVWARVHLSGLTPQVAAAGMLTGSSLIMVPAALILDGPPTFALAATTFAAIGYYVVFATAGAYLLYYRLIAAAGAANTMIVTLLIPPVSILLGAIVLHETLSPNVYAGLALLALGLIILDGRLLRRQSFVSGRSS</sequence>
<evidence type="ECO:0000256" key="5">
    <source>
        <dbReference type="SAM" id="Phobius"/>
    </source>
</evidence>
<keyword evidence="2 5" id="KW-0812">Transmembrane</keyword>
<feature type="transmembrane region" description="Helical" evidence="5">
    <location>
        <begin position="12"/>
        <end position="32"/>
    </location>
</feature>
<feature type="transmembrane region" description="Helical" evidence="5">
    <location>
        <begin position="250"/>
        <end position="270"/>
    </location>
</feature>
<feature type="domain" description="EamA" evidence="6">
    <location>
        <begin position="159"/>
        <end position="290"/>
    </location>
</feature>
<evidence type="ECO:0000256" key="3">
    <source>
        <dbReference type="ARBA" id="ARBA00022989"/>
    </source>
</evidence>